<reference evidence="2 3" key="1">
    <citation type="submission" date="2022-04" db="EMBL/GenBank/DDBJ databases">
        <title>Halobacillus sp. isolated from saltern.</title>
        <authorList>
            <person name="Won M."/>
            <person name="Lee C.-M."/>
            <person name="Woen H.-Y."/>
            <person name="Kwon S.-W."/>
        </authorList>
    </citation>
    <scope>NUCLEOTIDE SEQUENCE [LARGE SCALE GENOMIC DNA]</scope>
    <source>
        <strain evidence="2 3">SSTM10-2</strain>
    </source>
</reference>
<protein>
    <submittedName>
        <fullName evidence="2">DUF4871 domain-containing protein</fullName>
    </submittedName>
</protein>
<keyword evidence="3" id="KW-1185">Reference proteome</keyword>
<feature type="chain" id="PRO_5046486211" evidence="1">
    <location>
        <begin position="19"/>
        <end position="146"/>
    </location>
</feature>
<keyword evidence="1" id="KW-0732">Signal</keyword>
<gene>
    <name evidence="2" type="ORF">MUO14_22450</name>
</gene>
<dbReference type="PROSITE" id="PS51257">
    <property type="entry name" value="PROKAR_LIPOPROTEIN"/>
    <property type="match status" value="1"/>
</dbReference>
<evidence type="ECO:0000313" key="2">
    <source>
        <dbReference type="EMBL" id="UOQ93118.1"/>
    </source>
</evidence>
<dbReference type="Proteomes" id="UP000831880">
    <property type="component" value="Chromosome"/>
</dbReference>
<accession>A0ABY4GY77</accession>
<proteinExistence type="predicted"/>
<evidence type="ECO:0000256" key="1">
    <source>
        <dbReference type="SAM" id="SignalP"/>
    </source>
</evidence>
<organism evidence="2 3">
    <name type="scientific">Halobacillus shinanisalinarum</name>
    <dbReference type="NCBI Taxonomy" id="2932258"/>
    <lineage>
        <taxon>Bacteria</taxon>
        <taxon>Bacillati</taxon>
        <taxon>Bacillota</taxon>
        <taxon>Bacilli</taxon>
        <taxon>Bacillales</taxon>
        <taxon>Bacillaceae</taxon>
        <taxon>Halobacillus</taxon>
    </lineage>
</organism>
<dbReference type="Gene3D" id="2.60.40.3830">
    <property type="match status" value="1"/>
</dbReference>
<evidence type="ECO:0000313" key="3">
    <source>
        <dbReference type="Proteomes" id="UP000831880"/>
    </source>
</evidence>
<feature type="signal peptide" evidence="1">
    <location>
        <begin position="1"/>
        <end position="18"/>
    </location>
</feature>
<dbReference type="RefSeq" id="WP_244752722.1">
    <property type="nucleotide sequence ID" value="NZ_CP095074.1"/>
</dbReference>
<name>A0ABY4GY77_9BACI</name>
<dbReference type="EMBL" id="CP095074">
    <property type="protein sequence ID" value="UOQ93118.1"/>
    <property type="molecule type" value="Genomic_DNA"/>
</dbReference>
<sequence>MVKKFFCLIILFSILLLASCSNESSKEDNLVDKASYFESGDFTMLGKENKAGFIISKNADLVANRTNKYMWHLWGDQDFHDKEFKVTGVNIDTGDEETLVTSLVTGPVNGADFSIPSNMTFPSKGTWELSVFVDGKLFNKMTVEVS</sequence>